<dbReference type="SMART" id="SM00220">
    <property type="entry name" value="S_TKc"/>
    <property type="match status" value="1"/>
</dbReference>
<protein>
    <recommendedName>
        <fullName evidence="8">Protein kinase domain-containing protein</fullName>
    </recommendedName>
</protein>
<comment type="similarity">
    <text evidence="7">Belongs to the protein kinase superfamily.</text>
</comment>
<evidence type="ECO:0000256" key="5">
    <source>
        <dbReference type="ARBA" id="ARBA00022840"/>
    </source>
</evidence>
<keyword evidence="1 7" id="KW-0723">Serine/threonine-protein kinase</keyword>
<dbReference type="HOGENOM" id="CLU_028315_0_0_1"/>
<evidence type="ECO:0000256" key="7">
    <source>
        <dbReference type="RuleBase" id="RU000304"/>
    </source>
</evidence>
<dbReference type="InterPro" id="IPR011009">
    <property type="entry name" value="Kinase-like_dom_sf"/>
</dbReference>
<dbReference type="VEuPathDB" id="FungiDB:HpaG801906"/>
<evidence type="ECO:0000256" key="6">
    <source>
        <dbReference type="PROSITE-ProRule" id="PRU10141"/>
    </source>
</evidence>
<dbReference type="GO" id="GO:0005952">
    <property type="term" value="C:cAMP-dependent protein kinase complex"/>
    <property type="evidence" value="ECO:0007669"/>
    <property type="project" value="TreeGrafter"/>
</dbReference>
<reference evidence="9" key="2">
    <citation type="submission" date="2015-06" db="UniProtKB">
        <authorList>
            <consortium name="EnsemblProtists"/>
        </authorList>
    </citation>
    <scope>IDENTIFICATION</scope>
    <source>
        <strain evidence="9">Emoy2</strain>
    </source>
</reference>
<sequence length="417" mass="46861">MTLSPKDTITKPSINEFKQGETLGEGNFSRIVEVQHKVTGETFALKIIDKQRIKRLRIRHPNIFNEINMEKDALNRLSHPNIVRLYQTFQDESSLYFLLELLNGGELLNQLIHEGRQLGLTEDLARFYLADVVNAVEYMHANQMLHRDLKPENMVTCDTIGGHLKLIDFGTAKHFADKKLDRPNFVGTPEYMAPETIKNKDPTYASDMWAFGCIAYQLLTGETPFSGGSAYLTFLHVQNGSFHVPVYLSPEARDLIDALLQKDPTNRLGGTTADAMSAVKGQCTLATSASRGRCMYACNRGYVGFTHDLQNQWAGNFSFMQLCGPKLGQAAAFIEADDQGGSTWETESKAFRTAIDFVNTRRPEFVVICGEFINSRPSQAFYEAQVTAFQELVNEVTPQTRLVLSIRGSNHRSRVRS</sequence>
<dbReference type="Pfam" id="PF00069">
    <property type="entry name" value="Pkinase"/>
    <property type="match status" value="1"/>
</dbReference>
<evidence type="ECO:0000259" key="8">
    <source>
        <dbReference type="PROSITE" id="PS50011"/>
    </source>
</evidence>
<dbReference type="PROSITE" id="PS00108">
    <property type="entry name" value="PROTEIN_KINASE_ST"/>
    <property type="match status" value="1"/>
</dbReference>
<accession>M4B6K5</accession>
<dbReference type="GO" id="GO:0005524">
    <property type="term" value="F:ATP binding"/>
    <property type="evidence" value="ECO:0007669"/>
    <property type="project" value="UniProtKB-UniRule"/>
</dbReference>
<dbReference type="OMA" id="FRDEECH"/>
<feature type="domain" description="Protein kinase" evidence="8">
    <location>
        <begin position="17"/>
        <end position="279"/>
    </location>
</feature>
<name>M4B6K5_HYAAE</name>
<dbReference type="Gene3D" id="1.10.510.10">
    <property type="entry name" value="Transferase(Phosphotransferase) domain 1"/>
    <property type="match status" value="1"/>
</dbReference>
<evidence type="ECO:0000256" key="4">
    <source>
        <dbReference type="ARBA" id="ARBA00022777"/>
    </source>
</evidence>
<dbReference type="AlphaFoldDB" id="M4B6K5"/>
<keyword evidence="5 6" id="KW-0067">ATP-binding</keyword>
<dbReference type="PANTHER" id="PTHR24353">
    <property type="entry name" value="CYCLIC NUCLEOTIDE-DEPENDENT PROTEIN KINASE"/>
    <property type="match status" value="1"/>
</dbReference>
<evidence type="ECO:0000256" key="1">
    <source>
        <dbReference type="ARBA" id="ARBA00022527"/>
    </source>
</evidence>
<keyword evidence="2" id="KW-0808">Transferase</keyword>
<dbReference type="InterPro" id="IPR008271">
    <property type="entry name" value="Ser/Thr_kinase_AS"/>
</dbReference>
<proteinExistence type="inferred from homology"/>
<dbReference type="Proteomes" id="UP000011713">
    <property type="component" value="Unassembled WGS sequence"/>
</dbReference>
<evidence type="ECO:0000256" key="3">
    <source>
        <dbReference type="ARBA" id="ARBA00022741"/>
    </source>
</evidence>
<dbReference type="PROSITE" id="PS50011">
    <property type="entry name" value="PROTEIN_KINASE_DOM"/>
    <property type="match status" value="1"/>
</dbReference>
<feature type="binding site" evidence="6">
    <location>
        <position position="46"/>
    </location>
    <ligand>
        <name>ATP</name>
        <dbReference type="ChEBI" id="CHEBI:30616"/>
    </ligand>
</feature>
<dbReference type="FunFam" id="1.10.510.10:FF:000571">
    <property type="entry name" value="Maternal embryonic leucine zipper kinase"/>
    <property type="match status" value="1"/>
</dbReference>
<dbReference type="InParanoid" id="M4B6K5"/>
<dbReference type="GO" id="GO:0004691">
    <property type="term" value="F:cAMP-dependent protein kinase activity"/>
    <property type="evidence" value="ECO:0007669"/>
    <property type="project" value="TreeGrafter"/>
</dbReference>
<evidence type="ECO:0000313" key="10">
    <source>
        <dbReference type="Proteomes" id="UP000011713"/>
    </source>
</evidence>
<dbReference type="InterPro" id="IPR017441">
    <property type="entry name" value="Protein_kinase_ATP_BS"/>
</dbReference>
<keyword evidence="3 6" id="KW-0547">Nucleotide-binding</keyword>
<dbReference type="PROSITE" id="PS00107">
    <property type="entry name" value="PROTEIN_KINASE_ATP"/>
    <property type="match status" value="1"/>
</dbReference>
<dbReference type="SUPFAM" id="SSF56112">
    <property type="entry name" value="Protein kinase-like (PK-like)"/>
    <property type="match status" value="1"/>
</dbReference>
<evidence type="ECO:0000313" key="9">
    <source>
        <dbReference type="EnsemblProtists" id="HpaP801906"/>
    </source>
</evidence>
<dbReference type="InterPro" id="IPR000719">
    <property type="entry name" value="Prot_kinase_dom"/>
</dbReference>
<keyword evidence="4" id="KW-0418">Kinase</keyword>
<dbReference type="EMBL" id="JH598637">
    <property type="status" value="NOT_ANNOTATED_CDS"/>
    <property type="molecule type" value="Genomic_DNA"/>
</dbReference>
<organism evidence="9 10">
    <name type="scientific">Hyaloperonospora arabidopsidis (strain Emoy2)</name>
    <name type="common">Downy mildew agent</name>
    <name type="synonym">Peronospora arabidopsidis</name>
    <dbReference type="NCBI Taxonomy" id="559515"/>
    <lineage>
        <taxon>Eukaryota</taxon>
        <taxon>Sar</taxon>
        <taxon>Stramenopiles</taxon>
        <taxon>Oomycota</taxon>
        <taxon>Peronosporomycetes</taxon>
        <taxon>Peronosporales</taxon>
        <taxon>Peronosporaceae</taxon>
        <taxon>Hyaloperonospora</taxon>
    </lineage>
</organism>
<dbReference type="STRING" id="559515.M4B6K5"/>
<dbReference type="FunFam" id="3.30.200.20:FF:000042">
    <property type="entry name" value="Aurora kinase A"/>
    <property type="match status" value="1"/>
</dbReference>
<dbReference type="eggNOG" id="KOG0592">
    <property type="taxonomic scope" value="Eukaryota"/>
</dbReference>
<dbReference type="Gene3D" id="3.30.200.20">
    <property type="entry name" value="Phosphorylase Kinase, domain 1"/>
    <property type="match status" value="1"/>
</dbReference>
<dbReference type="PANTHER" id="PTHR24353:SF37">
    <property type="entry name" value="CAMP-DEPENDENT PROTEIN KINASE CATALYTIC SUBUNIT PRKX"/>
    <property type="match status" value="1"/>
</dbReference>
<reference evidence="10" key="1">
    <citation type="journal article" date="2010" name="Science">
        <title>Signatures of adaptation to obligate biotrophy in the Hyaloperonospora arabidopsidis genome.</title>
        <authorList>
            <person name="Baxter L."/>
            <person name="Tripathy S."/>
            <person name="Ishaque N."/>
            <person name="Boot N."/>
            <person name="Cabral A."/>
            <person name="Kemen E."/>
            <person name="Thines M."/>
            <person name="Ah-Fong A."/>
            <person name="Anderson R."/>
            <person name="Badejoko W."/>
            <person name="Bittner-Eddy P."/>
            <person name="Boore J.L."/>
            <person name="Chibucos M.C."/>
            <person name="Coates M."/>
            <person name="Dehal P."/>
            <person name="Delehaunty K."/>
            <person name="Dong S."/>
            <person name="Downton P."/>
            <person name="Dumas B."/>
            <person name="Fabro G."/>
            <person name="Fronick C."/>
            <person name="Fuerstenberg S.I."/>
            <person name="Fulton L."/>
            <person name="Gaulin E."/>
            <person name="Govers F."/>
            <person name="Hughes L."/>
            <person name="Humphray S."/>
            <person name="Jiang R.H."/>
            <person name="Judelson H."/>
            <person name="Kamoun S."/>
            <person name="Kyung K."/>
            <person name="Meijer H."/>
            <person name="Minx P."/>
            <person name="Morris P."/>
            <person name="Nelson J."/>
            <person name="Phuntumart V."/>
            <person name="Qutob D."/>
            <person name="Rehmany A."/>
            <person name="Rougon-Cardoso A."/>
            <person name="Ryden P."/>
            <person name="Torto-Alalibo T."/>
            <person name="Studholme D."/>
            <person name="Wang Y."/>
            <person name="Win J."/>
            <person name="Wood J."/>
            <person name="Clifton S.W."/>
            <person name="Rogers J."/>
            <person name="Van den Ackerveken G."/>
            <person name="Jones J.D."/>
            <person name="McDowell J.M."/>
            <person name="Beynon J."/>
            <person name="Tyler B.M."/>
        </authorList>
    </citation>
    <scope>NUCLEOTIDE SEQUENCE [LARGE SCALE GENOMIC DNA]</scope>
    <source>
        <strain evidence="10">Emoy2</strain>
    </source>
</reference>
<keyword evidence="10" id="KW-1185">Reference proteome</keyword>
<evidence type="ECO:0000256" key="2">
    <source>
        <dbReference type="ARBA" id="ARBA00022679"/>
    </source>
</evidence>
<dbReference type="EnsemblProtists" id="HpaT801906">
    <property type="protein sequence ID" value="HpaP801906"/>
    <property type="gene ID" value="HpaG801906"/>
</dbReference>